<feature type="repeat" description="WD" evidence="3">
    <location>
        <begin position="669"/>
        <end position="704"/>
    </location>
</feature>
<dbReference type="PANTHER" id="PTHR13720">
    <property type="entry name" value="WD-40 REPEAT PROTEIN"/>
    <property type="match status" value="1"/>
</dbReference>
<dbReference type="Gene3D" id="2.130.10.10">
    <property type="entry name" value="YVTN repeat-like/Quinoprotein amine dehydrogenase"/>
    <property type="match status" value="3"/>
</dbReference>
<proteinExistence type="predicted"/>
<dbReference type="SUPFAM" id="SSF50998">
    <property type="entry name" value="Quinoprotein alcohol dehydrogenase-like"/>
    <property type="match status" value="1"/>
</dbReference>
<dbReference type="InterPro" id="IPR019775">
    <property type="entry name" value="WD40_repeat_CS"/>
</dbReference>
<evidence type="ECO:0000256" key="1">
    <source>
        <dbReference type="ARBA" id="ARBA00022574"/>
    </source>
</evidence>
<name>A0A835ZHC1_9STRA</name>
<dbReference type="PROSITE" id="PS50294">
    <property type="entry name" value="WD_REPEATS_REGION"/>
    <property type="match status" value="4"/>
</dbReference>
<dbReference type="InterPro" id="IPR011047">
    <property type="entry name" value="Quinoprotein_ADH-like_sf"/>
</dbReference>
<dbReference type="PROSITE" id="PS00678">
    <property type="entry name" value="WD_REPEATS_1"/>
    <property type="match status" value="2"/>
</dbReference>
<comment type="caution">
    <text evidence="5">The sequence shown here is derived from an EMBL/GenBank/DDBJ whole genome shotgun (WGS) entry which is preliminary data.</text>
</comment>
<dbReference type="PROSITE" id="PS50082">
    <property type="entry name" value="WD_REPEATS_2"/>
    <property type="match status" value="4"/>
</dbReference>
<dbReference type="Pfam" id="PF00400">
    <property type="entry name" value="WD40"/>
    <property type="match status" value="6"/>
</dbReference>
<evidence type="ECO:0000313" key="5">
    <source>
        <dbReference type="EMBL" id="KAG5190579.1"/>
    </source>
</evidence>
<dbReference type="InterPro" id="IPR036322">
    <property type="entry name" value="WD40_repeat_dom_sf"/>
</dbReference>
<evidence type="ECO:0000256" key="2">
    <source>
        <dbReference type="ARBA" id="ARBA00022737"/>
    </source>
</evidence>
<dbReference type="PRINTS" id="PR00320">
    <property type="entry name" value="GPROTEINBRPT"/>
</dbReference>
<sequence length="704" mass="72319">MHRSDLFGGGSGPSHHILQSCSSPDGVPAATAPASDPDSGPADDLLELEHVIGYTGHNARTVLAHPTDAGVLLTAMGSLLVVSLVSDPHRQELLRGHDEEISALASSPSGDLIATGQAGSTRAKGSPSPVIVWAYGSPTKARLKLAGLTQGVTLLAFSPDAQFLAGSANDGMLYIWDAATGEVAFCRPYVRRDGASALRFFQWCGVDAGARRRAYRALLCLGADVVAADFAFDAARRQWDVRTAPMAVPATGLQRTYLCSAVTTPETAAGASYLLCGTEVGDLVVYSVGPRVYRASIPVCAGGLLSLLTDAEEPGVVYCGGGDGSVRKLRGADMEWRLDCEAAPLLDGAVISLTADAEGAELIAATRAGSVYRLLRGDLTPVLVSAAHTARVTAVAAGPRAEAFAAASADGALRVWDLCSYGVVSAPRALAAAARGGGGGGGGARAAALSLAWLGGGAVVAGWSGGGVACYDAASGAELWAIATAHRGAVTAVAVQLDAAVAYLLTGSEDGEVRVWSLRTRALMAQFAEHKRGVSAVAVDVALPHRVHSAGLDGTTFTYDLRKEQRVGTHAIRGGGFLSLTQRRDSEHELITGDALGDVLAWDCDARDPVMAARSSSAQQRGGGSGGAPPRVRCVAVSPSGRFLAASGDDGVVKVMDLGDEHWRVVACGHGHSDGVAALAWSCDEKQIISGGVDCSICVWNFYG</sequence>
<dbReference type="InterPro" id="IPR050630">
    <property type="entry name" value="WD_repeat_EMAP"/>
</dbReference>
<dbReference type="InterPro" id="IPR020472">
    <property type="entry name" value="WD40_PAC1"/>
</dbReference>
<dbReference type="AlphaFoldDB" id="A0A835ZHC1"/>
<feature type="region of interest" description="Disordered" evidence="4">
    <location>
        <begin position="1"/>
        <end position="44"/>
    </location>
</feature>
<dbReference type="EMBL" id="JAFCMP010000032">
    <property type="protein sequence ID" value="KAG5190579.1"/>
    <property type="molecule type" value="Genomic_DNA"/>
</dbReference>
<evidence type="ECO:0000313" key="6">
    <source>
        <dbReference type="Proteomes" id="UP000664859"/>
    </source>
</evidence>
<feature type="repeat" description="WD" evidence="3">
    <location>
        <begin position="145"/>
        <end position="186"/>
    </location>
</feature>
<feature type="compositionally biased region" description="Low complexity" evidence="4">
    <location>
        <begin position="28"/>
        <end position="43"/>
    </location>
</feature>
<evidence type="ECO:0000256" key="3">
    <source>
        <dbReference type="PROSITE-ProRule" id="PRU00221"/>
    </source>
</evidence>
<dbReference type="Proteomes" id="UP000664859">
    <property type="component" value="Unassembled WGS sequence"/>
</dbReference>
<evidence type="ECO:0000256" key="4">
    <source>
        <dbReference type="SAM" id="MobiDB-lite"/>
    </source>
</evidence>
<reference evidence="5" key="1">
    <citation type="submission" date="2021-02" db="EMBL/GenBank/DDBJ databases">
        <title>First Annotated Genome of the Yellow-green Alga Tribonema minus.</title>
        <authorList>
            <person name="Mahan K.M."/>
        </authorList>
    </citation>
    <scope>NUCLEOTIDE SEQUENCE</scope>
    <source>
        <strain evidence="5">UTEX B ZZ1240</strain>
    </source>
</reference>
<gene>
    <name evidence="5" type="ORF">JKP88DRAFT_252168</name>
</gene>
<keyword evidence="1 3" id="KW-0853">WD repeat</keyword>
<keyword evidence="6" id="KW-1185">Reference proteome</keyword>
<feature type="repeat" description="WD" evidence="3">
    <location>
        <begin position="483"/>
        <end position="526"/>
    </location>
</feature>
<accession>A0A835ZHC1</accession>
<dbReference type="PANTHER" id="PTHR13720:SF53">
    <property type="entry name" value="ANAPHASE-PROMOTING COMPLEX SUBUNIT 4 WD40 DOMAIN-CONTAINING PROTEIN"/>
    <property type="match status" value="1"/>
</dbReference>
<dbReference type="InterPro" id="IPR001680">
    <property type="entry name" value="WD40_rpt"/>
</dbReference>
<dbReference type="GO" id="GO:0005929">
    <property type="term" value="C:cilium"/>
    <property type="evidence" value="ECO:0007669"/>
    <property type="project" value="UniProtKB-ARBA"/>
</dbReference>
<keyword evidence="2" id="KW-0677">Repeat</keyword>
<dbReference type="InterPro" id="IPR015943">
    <property type="entry name" value="WD40/YVTN_repeat-like_dom_sf"/>
</dbReference>
<dbReference type="OrthoDB" id="10264376at2759"/>
<organism evidence="5 6">
    <name type="scientific">Tribonema minus</name>
    <dbReference type="NCBI Taxonomy" id="303371"/>
    <lineage>
        <taxon>Eukaryota</taxon>
        <taxon>Sar</taxon>
        <taxon>Stramenopiles</taxon>
        <taxon>Ochrophyta</taxon>
        <taxon>PX clade</taxon>
        <taxon>Xanthophyceae</taxon>
        <taxon>Tribonematales</taxon>
        <taxon>Tribonemataceae</taxon>
        <taxon>Tribonema</taxon>
    </lineage>
</organism>
<protein>
    <submittedName>
        <fullName evidence="5">Quinon protein alcohol dehydrogenase-like superfamily</fullName>
    </submittedName>
</protein>
<feature type="repeat" description="WD" evidence="3">
    <location>
        <begin position="385"/>
        <end position="418"/>
    </location>
</feature>
<dbReference type="PROSITE" id="PS51257">
    <property type="entry name" value="PROKAR_LIPOPROTEIN"/>
    <property type="match status" value="1"/>
</dbReference>
<dbReference type="SMART" id="SM00320">
    <property type="entry name" value="WD40"/>
    <property type="match status" value="7"/>
</dbReference>
<dbReference type="SUPFAM" id="SSF50978">
    <property type="entry name" value="WD40 repeat-like"/>
    <property type="match status" value="1"/>
</dbReference>